<evidence type="ECO:0000313" key="1">
    <source>
        <dbReference type="EMBL" id="CAI8033457.1"/>
    </source>
</evidence>
<organism evidence="1 2">
    <name type="scientific">Geodia barretti</name>
    <name type="common">Barrett's horny sponge</name>
    <dbReference type="NCBI Taxonomy" id="519541"/>
    <lineage>
        <taxon>Eukaryota</taxon>
        <taxon>Metazoa</taxon>
        <taxon>Porifera</taxon>
        <taxon>Demospongiae</taxon>
        <taxon>Heteroscleromorpha</taxon>
        <taxon>Tetractinellida</taxon>
        <taxon>Astrophorina</taxon>
        <taxon>Geodiidae</taxon>
        <taxon>Geodia</taxon>
    </lineage>
</organism>
<sequence>AINITTTTDILKPGNLTLYFSQNATNPYVVQCYNASSDLGGVENICQNFIRCRDIRILSHLVKTSGDESVEI</sequence>
<dbReference type="AlphaFoldDB" id="A0AA35SQK2"/>
<dbReference type="EMBL" id="CASHTH010002668">
    <property type="protein sequence ID" value="CAI8033457.1"/>
    <property type="molecule type" value="Genomic_DNA"/>
</dbReference>
<gene>
    <name evidence="1" type="ORF">GBAR_LOCUS18871</name>
</gene>
<name>A0AA35SQK2_GEOBA</name>
<comment type="caution">
    <text evidence="1">The sequence shown here is derived from an EMBL/GenBank/DDBJ whole genome shotgun (WGS) entry which is preliminary data.</text>
</comment>
<feature type="non-terminal residue" evidence="1">
    <location>
        <position position="72"/>
    </location>
</feature>
<feature type="non-terminal residue" evidence="1">
    <location>
        <position position="1"/>
    </location>
</feature>
<protein>
    <submittedName>
        <fullName evidence="1">Uncharacterized protein</fullName>
    </submittedName>
</protein>
<keyword evidence="2" id="KW-1185">Reference proteome</keyword>
<dbReference type="Proteomes" id="UP001174909">
    <property type="component" value="Unassembled WGS sequence"/>
</dbReference>
<evidence type="ECO:0000313" key="2">
    <source>
        <dbReference type="Proteomes" id="UP001174909"/>
    </source>
</evidence>
<accession>A0AA35SQK2</accession>
<reference evidence="1" key="1">
    <citation type="submission" date="2023-03" db="EMBL/GenBank/DDBJ databases">
        <authorList>
            <person name="Steffen K."/>
            <person name="Cardenas P."/>
        </authorList>
    </citation>
    <scope>NUCLEOTIDE SEQUENCE</scope>
</reference>
<proteinExistence type="predicted"/>